<feature type="transmembrane region" description="Helical" evidence="6">
    <location>
        <begin position="159"/>
        <end position="176"/>
    </location>
</feature>
<protein>
    <recommendedName>
        <fullName evidence="8">Flippase-like domain-containing protein</fullName>
    </recommendedName>
</protein>
<organism evidence="7">
    <name type="scientific">marine metagenome</name>
    <dbReference type="NCBI Taxonomy" id="408172"/>
    <lineage>
        <taxon>unclassified sequences</taxon>
        <taxon>metagenomes</taxon>
        <taxon>ecological metagenomes</taxon>
    </lineage>
</organism>
<proteinExistence type="predicted"/>
<dbReference type="NCBIfam" id="TIGR00374">
    <property type="entry name" value="flippase-like domain"/>
    <property type="match status" value="1"/>
</dbReference>
<reference evidence="7" key="1">
    <citation type="submission" date="2018-05" db="EMBL/GenBank/DDBJ databases">
        <authorList>
            <person name="Lanie J.A."/>
            <person name="Ng W.-L."/>
            <person name="Kazmierczak K.M."/>
            <person name="Andrzejewski T.M."/>
            <person name="Davidsen T.M."/>
            <person name="Wayne K.J."/>
            <person name="Tettelin H."/>
            <person name="Glass J.I."/>
            <person name="Rusch D."/>
            <person name="Podicherti R."/>
            <person name="Tsui H.-C.T."/>
            <person name="Winkler M.E."/>
        </authorList>
    </citation>
    <scope>NUCLEOTIDE SEQUENCE</scope>
</reference>
<keyword evidence="3 6" id="KW-0812">Transmembrane</keyword>
<evidence type="ECO:0000256" key="1">
    <source>
        <dbReference type="ARBA" id="ARBA00004651"/>
    </source>
</evidence>
<keyword evidence="2" id="KW-1003">Cell membrane</keyword>
<name>A0A381YTW5_9ZZZZ</name>
<comment type="subcellular location">
    <subcellularLocation>
        <location evidence="1">Cell membrane</location>
        <topology evidence="1">Multi-pass membrane protein</topology>
    </subcellularLocation>
</comment>
<feature type="transmembrane region" description="Helical" evidence="6">
    <location>
        <begin position="122"/>
        <end position="139"/>
    </location>
</feature>
<evidence type="ECO:0000313" key="7">
    <source>
        <dbReference type="EMBL" id="SVA79947.1"/>
    </source>
</evidence>
<evidence type="ECO:0000256" key="6">
    <source>
        <dbReference type="SAM" id="Phobius"/>
    </source>
</evidence>
<evidence type="ECO:0008006" key="8">
    <source>
        <dbReference type="Google" id="ProtNLM"/>
    </source>
</evidence>
<keyword evidence="4 6" id="KW-1133">Transmembrane helix</keyword>
<dbReference type="GO" id="GO:0005886">
    <property type="term" value="C:plasma membrane"/>
    <property type="evidence" value="ECO:0007669"/>
    <property type="project" value="UniProtKB-SubCell"/>
</dbReference>
<dbReference type="InterPro" id="IPR022791">
    <property type="entry name" value="L-PG_synthase/AglD"/>
</dbReference>
<evidence type="ECO:0000256" key="2">
    <source>
        <dbReference type="ARBA" id="ARBA00022475"/>
    </source>
</evidence>
<keyword evidence="5 6" id="KW-0472">Membrane</keyword>
<evidence type="ECO:0000256" key="4">
    <source>
        <dbReference type="ARBA" id="ARBA00022989"/>
    </source>
</evidence>
<dbReference type="AlphaFoldDB" id="A0A381YTW5"/>
<dbReference type="PANTHER" id="PTHR39087">
    <property type="entry name" value="UPF0104 MEMBRANE PROTEIN MJ1595"/>
    <property type="match status" value="1"/>
</dbReference>
<feature type="transmembrane region" description="Helical" evidence="6">
    <location>
        <begin position="248"/>
        <end position="268"/>
    </location>
</feature>
<feature type="transmembrane region" description="Helical" evidence="6">
    <location>
        <begin position="296"/>
        <end position="320"/>
    </location>
</feature>
<feature type="transmembrane region" description="Helical" evidence="6">
    <location>
        <begin position="220"/>
        <end position="241"/>
    </location>
</feature>
<dbReference type="EMBL" id="UINC01018946">
    <property type="protein sequence ID" value="SVA79947.1"/>
    <property type="molecule type" value="Genomic_DNA"/>
</dbReference>
<gene>
    <name evidence="7" type="ORF">METZ01_LOCUS132801</name>
</gene>
<sequence length="339" mass="36471">MSRHLRTILIVGVTGGLLAFFLWNIDLDLVLFEIRNARLSYLAILVVTTALAYFVRALRWKIILIPIGQTHFITALRTTIIGFAASALLPARPGEVLRPYLLAREEGVSASSAFATVLIERLLDFVTVLLLFGVFLINFEPTGGVVAGRVLETIKIGGVLGALGASLALSLAFFITKHPESVERLVLKAEKILSRRLATVFGRLLRTFVLGLGAARRPGILSLAMVLSILHWLIVATGVWSTAEAFRLGLPFTGAFLLLSLMVVGLSVPTPAGVGGFHASFQIGCTLFYGVPNDQAVATAIVLHAILFIPVAITGSILMAQDGLNLFRMDAIVLSRSDD</sequence>
<accession>A0A381YTW5</accession>
<feature type="transmembrane region" description="Helical" evidence="6">
    <location>
        <begin position="7"/>
        <end position="25"/>
    </location>
</feature>
<evidence type="ECO:0000256" key="5">
    <source>
        <dbReference type="ARBA" id="ARBA00023136"/>
    </source>
</evidence>
<feature type="transmembrane region" description="Helical" evidence="6">
    <location>
        <begin position="37"/>
        <end position="55"/>
    </location>
</feature>
<dbReference type="Pfam" id="PF03706">
    <property type="entry name" value="LPG_synthase_TM"/>
    <property type="match status" value="1"/>
</dbReference>
<dbReference type="PANTHER" id="PTHR39087:SF2">
    <property type="entry name" value="UPF0104 MEMBRANE PROTEIN MJ1595"/>
    <property type="match status" value="1"/>
</dbReference>
<evidence type="ECO:0000256" key="3">
    <source>
        <dbReference type="ARBA" id="ARBA00022692"/>
    </source>
</evidence>